<dbReference type="PANTHER" id="PTHR23070">
    <property type="entry name" value="BCS1 AAA-TYPE ATPASE"/>
    <property type="match status" value="1"/>
</dbReference>
<keyword evidence="3" id="KW-0378">Hydrolase</keyword>
<dbReference type="GO" id="GO:0006950">
    <property type="term" value="P:response to stress"/>
    <property type="evidence" value="ECO:0007669"/>
    <property type="project" value="UniProtKB-ARBA"/>
</dbReference>
<dbReference type="Gene3D" id="6.10.280.40">
    <property type="match status" value="2"/>
</dbReference>
<evidence type="ECO:0000256" key="2">
    <source>
        <dbReference type="ARBA" id="ARBA00007448"/>
    </source>
</evidence>
<dbReference type="PROSITE" id="PS00674">
    <property type="entry name" value="AAA"/>
    <property type="match status" value="2"/>
</dbReference>
<name>A0A9Q1KHY1_9CARY</name>
<dbReference type="Pfam" id="PF14363">
    <property type="entry name" value="AAA_assoc"/>
    <property type="match status" value="2"/>
</dbReference>
<feature type="region of interest" description="Disordered" evidence="6">
    <location>
        <begin position="828"/>
        <end position="849"/>
    </location>
</feature>
<dbReference type="Pfam" id="PF00004">
    <property type="entry name" value="AAA"/>
    <property type="match status" value="2"/>
</dbReference>
<dbReference type="OrthoDB" id="10251412at2759"/>
<dbReference type="InterPro" id="IPR058017">
    <property type="entry name" value="At3g28540-like_C"/>
</dbReference>
<dbReference type="InterPro" id="IPR003959">
    <property type="entry name" value="ATPase_AAA_core"/>
</dbReference>
<feature type="region of interest" description="Disordered" evidence="6">
    <location>
        <begin position="972"/>
        <end position="1013"/>
    </location>
</feature>
<gene>
    <name evidence="8" type="ORF">Cgig2_019645</name>
</gene>
<dbReference type="InterPro" id="IPR025753">
    <property type="entry name" value="AAA_N_dom"/>
</dbReference>
<accession>A0A9Q1KHY1</accession>
<dbReference type="SMART" id="SM00382">
    <property type="entry name" value="AAA"/>
    <property type="match status" value="2"/>
</dbReference>
<dbReference type="InterPro" id="IPR003593">
    <property type="entry name" value="AAA+_ATPase"/>
</dbReference>
<feature type="compositionally biased region" description="Basic and acidic residues" evidence="6">
    <location>
        <begin position="831"/>
        <end position="849"/>
    </location>
</feature>
<evidence type="ECO:0000256" key="4">
    <source>
        <dbReference type="ARBA" id="ARBA00022842"/>
    </source>
</evidence>
<comment type="similarity">
    <text evidence="2">Belongs to the AAA ATPase family. BCS1 subfamily.</text>
</comment>
<feature type="domain" description="AAA+ ATPase" evidence="7">
    <location>
        <begin position="759"/>
        <end position="907"/>
    </location>
</feature>
<evidence type="ECO:0000256" key="3">
    <source>
        <dbReference type="ARBA" id="ARBA00022801"/>
    </source>
</evidence>
<dbReference type="EMBL" id="JAKOGI010000115">
    <property type="protein sequence ID" value="KAJ8443663.1"/>
    <property type="molecule type" value="Genomic_DNA"/>
</dbReference>
<feature type="domain" description="AAA+ ATPase" evidence="7">
    <location>
        <begin position="277"/>
        <end position="420"/>
    </location>
</feature>
<comment type="catalytic activity">
    <reaction evidence="5">
        <text>ATP + H2O = ADP + phosphate + H(+)</text>
        <dbReference type="Rhea" id="RHEA:13065"/>
        <dbReference type="ChEBI" id="CHEBI:15377"/>
        <dbReference type="ChEBI" id="CHEBI:15378"/>
        <dbReference type="ChEBI" id="CHEBI:30616"/>
        <dbReference type="ChEBI" id="CHEBI:43474"/>
        <dbReference type="ChEBI" id="CHEBI:456216"/>
    </reaction>
</comment>
<dbReference type="CDD" id="cd19510">
    <property type="entry name" value="RecA-like_BCS1"/>
    <property type="match status" value="2"/>
</dbReference>
<reference evidence="8" key="1">
    <citation type="submission" date="2022-04" db="EMBL/GenBank/DDBJ databases">
        <title>Carnegiea gigantea Genome sequencing and assembly v2.</title>
        <authorList>
            <person name="Copetti D."/>
            <person name="Sanderson M.J."/>
            <person name="Burquez A."/>
            <person name="Wojciechowski M.F."/>
        </authorList>
    </citation>
    <scope>NUCLEOTIDE SEQUENCE</scope>
    <source>
        <strain evidence="8">SGP5-SGP5p</strain>
        <tissue evidence="8">Aerial part</tissue>
    </source>
</reference>
<keyword evidence="4" id="KW-0460">Magnesium</keyword>
<organism evidence="8 9">
    <name type="scientific">Carnegiea gigantea</name>
    <dbReference type="NCBI Taxonomy" id="171969"/>
    <lineage>
        <taxon>Eukaryota</taxon>
        <taxon>Viridiplantae</taxon>
        <taxon>Streptophyta</taxon>
        <taxon>Embryophyta</taxon>
        <taxon>Tracheophyta</taxon>
        <taxon>Spermatophyta</taxon>
        <taxon>Magnoliopsida</taxon>
        <taxon>eudicotyledons</taxon>
        <taxon>Gunneridae</taxon>
        <taxon>Pentapetalae</taxon>
        <taxon>Caryophyllales</taxon>
        <taxon>Cactineae</taxon>
        <taxon>Cactaceae</taxon>
        <taxon>Cactoideae</taxon>
        <taxon>Echinocereeae</taxon>
        <taxon>Carnegiea</taxon>
    </lineage>
</organism>
<dbReference type="AlphaFoldDB" id="A0A9Q1KHY1"/>
<dbReference type="Gene3D" id="3.40.50.300">
    <property type="entry name" value="P-loop containing nucleotide triphosphate hydrolases"/>
    <property type="match status" value="2"/>
</dbReference>
<proteinExistence type="inferred from homology"/>
<sequence length="1013" mass="114685">MEFLAIVGQQYTLKQSEQRTLAWAAMNPFGGIATMPMFSAASLFSAYASVTAIFTLIEQFYHQFVPKQVRSYINRKLEEWFTKTGPSNSLFTLIIEQFDDGDYNLTNQVYHACETYLSSKLRATARQLKVSRPFKKDYLSFKLVEGEKYSEQFQGVQLHWRFMSNDSSANNSEDSDSTQPRNKHFELSVNPEHKDILFDSYLPLVLQFHDDTTEQKKELRLYSHEGGLSNCWKSVKFKHPFTFDALALDPEMKRAVIDDLDRFLRRKDFYKKVGRAWKRGYLLYGPPGTGKSSLIAAMANYLKFNIYDLQLSTVHNDSVLRRLLLSTTNQSILVIEDIDCSLGSAVHQRHFDDGSDGHGNDIDKGGQISLSGLLNFIDGLWSSCGDERIIIFTTNYKDKLDPALLRPGRMDMHIHMSYLTMPAFRVLASNYLGISGDHSLFGEIEQLIQAARVTPAQVAEELIRSDDVHVALSNLVEMLKQKKVEQSRKEKTEMSLVGNDNGEAIEEGDLTMNAFGGMATMSAFSTASLFSYYASITAFITLIKQFYYQFVPEQLRVYITKKLEEWFNRPREPPSVFTVFIEELEDGDYDGYYNHVYKACEVYLARKLQSTARKLKASRTSRKDSISLKLAEGETYSEDFEGIKVKWCYVCNEATDSNSSEEATKHFQLSCDLDHRGKVIDSYLPSIVKFYDDMMEKKKELRLYSYEGYGSSSWRSVKFDHPFTFDVLALDPDLKSAVIDDVDRFMKRKEFYKKIGRAWKRGYLLYGPPGTGKSSLTAAMANYLEFDIYDLQLSSVLSDSSLRRLLLSTTNKSILVIEDIDCSLGSAVTRRPSDGEEKGDNSSDSDTDKDAKAQISLSGLLNFIDGLWSSCGDERIIIFTTNHKDKLDPALLRPGRMDMHIHMSYLTMAAFRVLASNYLDITGEHPLFGEIERLLQAANVTPAQAAEELIRSDNADVALCNLIDMLKAKIKSDQNKNQETDGDTGVGNGKDENVQDGSVGDEADVVSGELSSE</sequence>
<dbReference type="GO" id="GO:0016887">
    <property type="term" value="F:ATP hydrolysis activity"/>
    <property type="evidence" value="ECO:0007669"/>
    <property type="project" value="InterPro"/>
</dbReference>
<dbReference type="InterPro" id="IPR027417">
    <property type="entry name" value="P-loop_NTPase"/>
</dbReference>
<dbReference type="GO" id="GO:0005524">
    <property type="term" value="F:ATP binding"/>
    <property type="evidence" value="ECO:0007669"/>
    <property type="project" value="InterPro"/>
</dbReference>
<dbReference type="InterPro" id="IPR003960">
    <property type="entry name" value="ATPase_AAA_CS"/>
</dbReference>
<dbReference type="InterPro" id="IPR050747">
    <property type="entry name" value="Mitochondrial_chaperone_BCS1"/>
</dbReference>
<evidence type="ECO:0000313" key="9">
    <source>
        <dbReference type="Proteomes" id="UP001153076"/>
    </source>
</evidence>
<keyword evidence="9" id="KW-1185">Reference proteome</keyword>
<evidence type="ECO:0000313" key="8">
    <source>
        <dbReference type="EMBL" id="KAJ8443663.1"/>
    </source>
</evidence>
<comment type="caution">
    <text evidence="8">The sequence shown here is derived from an EMBL/GenBank/DDBJ whole genome shotgun (WGS) entry which is preliminary data.</text>
</comment>
<evidence type="ECO:0000256" key="5">
    <source>
        <dbReference type="ARBA" id="ARBA00049360"/>
    </source>
</evidence>
<comment type="cofactor">
    <cofactor evidence="1">
        <name>Mg(2+)</name>
        <dbReference type="ChEBI" id="CHEBI:18420"/>
    </cofactor>
</comment>
<evidence type="ECO:0000256" key="1">
    <source>
        <dbReference type="ARBA" id="ARBA00001946"/>
    </source>
</evidence>
<protein>
    <recommendedName>
        <fullName evidence="7">AAA+ ATPase domain-containing protein</fullName>
    </recommendedName>
</protein>
<dbReference type="Pfam" id="PF25568">
    <property type="entry name" value="AAA_lid_At3g28540"/>
    <property type="match status" value="2"/>
</dbReference>
<dbReference type="Proteomes" id="UP001153076">
    <property type="component" value="Unassembled WGS sequence"/>
</dbReference>
<dbReference type="SUPFAM" id="SSF52540">
    <property type="entry name" value="P-loop containing nucleoside triphosphate hydrolases"/>
    <property type="match status" value="2"/>
</dbReference>
<evidence type="ECO:0000259" key="7">
    <source>
        <dbReference type="SMART" id="SM00382"/>
    </source>
</evidence>
<evidence type="ECO:0000256" key="6">
    <source>
        <dbReference type="SAM" id="MobiDB-lite"/>
    </source>
</evidence>